<evidence type="ECO:0000313" key="4">
    <source>
        <dbReference type="Proteomes" id="UP000282386"/>
    </source>
</evidence>
<dbReference type="InterPro" id="IPR046281">
    <property type="entry name" value="DUF6318"/>
</dbReference>
<evidence type="ECO:0000313" key="3">
    <source>
        <dbReference type="EMBL" id="VEI23277.1"/>
    </source>
</evidence>
<dbReference type="InterPro" id="IPR006311">
    <property type="entry name" value="TAT_signal"/>
</dbReference>
<proteinExistence type="predicted"/>
<accession>A0A7Z9A5P7</accession>
<sequence>MHHSFARRALLTQTAIVGAGSLLSACAGSSISTANKRPAAASSAAPSPVAASPQVDSASGSQVRGPVILPAQYYETANGPFEAGTLEHGPRNVAKPKEPENMRELSEQGILSFLQYWCAAQNYMYLTGDISLFEALPGNDKYSTNIGIYSKLYSRDEGWVVCDTERPTGITLNTDRPVRIGTSEVFRWESMYTVDSKAHLYLLKAQRNVSFTDMYGTTRRADVFVKYGDNGWQMMDDAEVSAAKESLAPSASAASPSSR</sequence>
<evidence type="ECO:0000259" key="2">
    <source>
        <dbReference type="Pfam" id="PF19843"/>
    </source>
</evidence>
<gene>
    <name evidence="3" type="ORF">NCTC10207_01377</name>
</gene>
<dbReference type="Pfam" id="PF19843">
    <property type="entry name" value="DUF6318"/>
    <property type="match status" value="1"/>
</dbReference>
<dbReference type="Proteomes" id="UP000282386">
    <property type="component" value="Chromosome"/>
</dbReference>
<name>A0A7Z9A5P7_9MICC</name>
<organism evidence="3 4">
    <name type="scientific">Rothia aeria</name>
    <dbReference type="NCBI Taxonomy" id="172042"/>
    <lineage>
        <taxon>Bacteria</taxon>
        <taxon>Bacillati</taxon>
        <taxon>Actinomycetota</taxon>
        <taxon>Actinomycetes</taxon>
        <taxon>Micrococcales</taxon>
        <taxon>Micrococcaceae</taxon>
        <taxon>Rothia</taxon>
    </lineage>
</organism>
<feature type="compositionally biased region" description="Low complexity" evidence="1">
    <location>
        <begin position="43"/>
        <end position="59"/>
    </location>
</feature>
<dbReference type="RefSeq" id="WP_126500169.1">
    <property type="nucleotide sequence ID" value="NZ_LR134479.1"/>
</dbReference>
<feature type="region of interest" description="Disordered" evidence="1">
    <location>
        <begin position="43"/>
        <end position="62"/>
    </location>
</feature>
<evidence type="ECO:0000256" key="1">
    <source>
        <dbReference type="SAM" id="MobiDB-lite"/>
    </source>
</evidence>
<dbReference type="AlphaFoldDB" id="A0A7Z9A5P7"/>
<feature type="domain" description="DUF6318" evidence="2">
    <location>
        <begin position="80"/>
        <end position="236"/>
    </location>
</feature>
<dbReference type="PROSITE" id="PS51318">
    <property type="entry name" value="TAT"/>
    <property type="match status" value="1"/>
</dbReference>
<protein>
    <recommendedName>
        <fullName evidence="2">DUF6318 domain-containing protein</fullName>
    </recommendedName>
</protein>
<reference evidence="3 4" key="1">
    <citation type="submission" date="2018-12" db="EMBL/GenBank/DDBJ databases">
        <authorList>
            <consortium name="Pathogen Informatics"/>
        </authorList>
    </citation>
    <scope>NUCLEOTIDE SEQUENCE [LARGE SCALE GENOMIC DNA]</scope>
    <source>
        <strain evidence="3 4">NCTC10207</strain>
    </source>
</reference>
<dbReference type="PROSITE" id="PS51257">
    <property type="entry name" value="PROKAR_LIPOPROTEIN"/>
    <property type="match status" value="1"/>
</dbReference>
<dbReference type="EMBL" id="LR134479">
    <property type="protein sequence ID" value="VEI23277.1"/>
    <property type="molecule type" value="Genomic_DNA"/>
</dbReference>